<dbReference type="Proteomes" id="UP001285521">
    <property type="component" value="Unassembled WGS sequence"/>
</dbReference>
<gene>
    <name evidence="1" type="ORF">SK803_15870</name>
</gene>
<comment type="caution">
    <text evidence="1">The sequence shown here is derived from an EMBL/GenBank/DDBJ whole genome shotgun (WGS) entry which is preliminary data.</text>
</comment>
<proteinExistence type="predicted"/>
<evidence type="ECO:0000313" key="1">
    <source>
        <dbReference type="EMBL" id="MDX8031703.1"/>
    </source>
</evidence>
<sequence length="40" mass="4575">MKARLFPLDAHRVLQVVEVPEISVIPDLGDSRHFDWMAVS</sequence>
<evidence type="ECO:0000313" key="2">
    <source>
        <dbReference type="Proteomes" id="UP001285521"/>
    </source>
</evidence>
<dbReference type="EMBL" id="JAXAVW010000012">
    <property type="protein sequence ID" value="MDX8031703.1"/>
    <property type="molecule type" value="Genomic_DNA"/>
</dbReference>
<reference evidence="1 2" key="1">
    <citation type="submission" date="2023-11" db="EMBL/GenBank/DDBJ databases">
        <title>Lentzea sokolovensis, sp. nov., Lentzea kristufkii, sp. nov., and Lentzea miocenensis, sp. nov., rare actinobacteria from Sokolov Coal Basin, Miocene lacustrine sediment, Czech Republic.</title>
        <authorList>
            <person name="Lara A."/>
            <person name="Kotroba L."/>
            <person name="Nouioui I."/>
            <person name="Neumann-Schaal M."/>
            <person name="Mast Y."/>
            <person name="Chronakova A."/>
        </authorList>
    </citation>
    <scope>NUCLEOTIDE SEQUENCE [LARGE SCALE GENOMIC DNA]</scope>
    <source>
        <strain evidence="1 2">BCCO 10_0856</strain>
    </source>
</reference>
<organism evidence="1 2">
    <name type="scientific">Lentzea miocenica</name>
    <dbReference type="NCBI Taxonomy" id="3095431"/>
    <lineage>
        <taxon>Bacteria</taxon>
        <taxon>Bacillati</taxon>
        <taxon>Actinomycetota</taxon>
        <taxon>Actinomycetes</taxon>
        <taxon>Pseudonocardiales</taxon>
        <taxon>Pseudonocardiaceae</taxon>
        <taxon>Lentzea</taxon>
    </lineage>
</organism>
<dbReference type="RefSeq" id="WP_319966759.1">
    <property type="nucleotide sequence ID" value="NZ_JAXAVW010000012.1"/>
</dbReference>
<keyword evidence="2" id="KW-1185">Reference proteome</keyword>
<name>A0ABU4T164_9PSEU</name>
<accession>A0ABU4T164</accession>
<protein>
    <submittedName>
        <fullName evidence="1">Uncharacterized protein</fullName>
    </submittedName>
</protein>